<accession>A0A140KMW3</accession>
<dbReference type="AlphaFoldDB" id="A0A140KMW3"/>
<dbReference type="OrthoDB" id="2507659at2759"/>
<organism evidence="1">
    <name type="scientific">Sporisorium scitamineum</name>
    <dbReference type="NCBI Taxonomy" id="49012"/>
    <lineage>
        <taxon>Eukaryota</taxon>
        <taxon>Fungi</taxon>
        <taxon>Dikarya</taxon>
        <taxon>Basidiomycota</taxon>
        <taxon>Ustilaginomycotina</taxon>
        <taxon>Ustilaginomycetes</taxon>
        <taxon>Ustilaginales</taxon>
        <taxon>Ustilaginaceae</taxon>
        <taxon>Sporisorium</taxon>
    </lineage>
</organism>
<reference evidence="1" key="1">
    <citation type="submission" date="2014-06" db="EMBL/GenBank/DDBJ databases">
        <authorList>
            <person name="Ju J."/>
            <person name="Zhang J."/>
        </authorList>
    </citation>
    <scope>NUCLEOTIDE SEQUENCE</scope>
    <source>
        <strain evidence="1">SscI8</strain>
    </source>
</reference>
<dbReference type="PANTHER" id="PTHR46579">
    <property type="entry name" value="F5/8 TYPE C DOMAIN-CONTAINING PROTEIN-RELATED"/>
    <property type="match status" value="1"/>
</dbReference>
<dbReference type="EMBL" id="LK056667">
    <property type="protein sequence ID" value="CDR87613.1"/>
    <property type="molecule type" value="Genomic_DNA"/>
</dbReference>
<name>A0A140KMW3_9BASI</name>
<sequence>MFCIAFSCVAAGRKVRARLNMVAADSPARAKTVDFVCRFWRDPICPYCPKKIDNFGDVEPWEDRSQEPQPPPPATETAAHCKNTVLKQLGYFDLVLDSPPDPMHAVLSGMCQRFWWDFLLDGCGNIGSQGSIEKVQFIVKNARLPSIFKKLDERMGDRSAGPPSAEQWVTMYRCLLPFIMLSLWDRSLINQRDQVLNFDSTKGSAGRPVSQGYKQVRDIFPIGLLLCCIVELLEKDLDESGVEELRGYIVRYNVLLKNLLGNGWLTFSVHITEHIPDAIRRFGAARNFSCLPFERANGKLGRISTSGHRQVKKKQSMDNDTFRMLLEHLKGPTKTCSGRFVVTHDPTRSLSDVGLIPTVRYLRTIAIPTYPSATRITSAGSSRNSNLDNSYGLIRTQEGNTEPVLIRWLFEKAFPLQGRGTTSTTERFMHVRKLKIASLEEAMGGDVQWRELLDRMRIRFAFRMEDGEEKVVPFADFVSKLAVVPFNTDYRIQSEVYGLKAL</sequence>
<proteinExistence type="predicted"/>
<protein>
    <submittedName>
        <fullName evidence="1">Uncharacterized protein</fullName>
    </submittedName>
</protein>
<evidence type="ECO:0000313" key="1">
    <source>
        <dbReference type="EMBL" id="CDR87613.1"/>
    </source>
</evidence>
<dbReference type="PANTHER" id="PTHR46579:SF1">
    <property type="entry name" value="F5_8 TYPE C DOMAIN-CONTAINING PROTEIN"/>
    <property type="match status" value="1"/>
</dbReference>
<gene>
    <name evidence="1" type="ORF">SPSC_03454</name>
</gene>